<proteinExistence type="predicted"/>
<dbReference type="Proteomes" id="UP000006906">
    <property type="component" value="Chromosome 17"/>
</dbReference>
<organism evidence="3 4">
    <name type="scientific">Chlamydomonas reinhardtii</name>
    <name type="common">Chlamydomonas smithii</name>
    <dbReference type="NCBI Taxonomy" id="3055"/>
    <lineage>
        <taxon>Eukaryota</taxon>
        <taxon>Viridiplantae</taxon>
        <taxon>Chlorophyta</taxon>
        <taxon>core chlorophytes</taxon>
        <taxon>Chlorophyceae</taxon>
        <taxon>CS clade</taxon>
        <taxon>Chlamydomonadales</taxon>
        <taxon>Chlamydomonadaceae</taxon>
        <taxon>Chlamydomonas</taxon>
    </lineage>
</organism>
<dbReference type="PANTHER" id="PTHR23525:SF1">
    <property type="entry name" value="NODULIN-LIKE DOMAIN-CONTAINING PROTEIN"/>
    <property type="match status" value="1"/>
</dbReference>
<protein>
    <submittedName>
        <fullName evidence="3">Uncharacterized protein</fullName>
    </submittedName>
</protein>
<dbReference type="Gramene" id="PNW70136">
    <property type="protein sequence ID" value="PNW70136"/>
    <property type="gene ID" value="CHLRE_17g707250v5"/>
</dbReference>
<name>A0A2K3CPC7_CHLRE</name>
<dbReference type="EMBL" id="CM008978">
    <property type="protein sequence ID" value="PNW70136.1"/>
    <property type="molecule type" value="Genomic_DNA"/>
</dbReference>
<evidence type="ECO:0000313" key="4">
    <source>
        <dbReference type="Proteomes" id="UP000006906"/>
    </source>
</evidence>
<feature type="compositionally biased region" description="Basic and acidic residues" evidence="1">
    <location>
        <begin position="803"/>
        <end position="825"/>
    </location>
</feature>
<feature type="compositionally biased region" description="Low complexity" evidence="1">
    <location>
        <begin position="839"/>
        <end position="854"/>
    </location>
</feature>
<feature type="compositionally biased region" description="Low complexity" evidence="1">
    <location>
        <begin position="757"/>
        <end position="767"/>
    </location>
</feature>
<feature type="transmembrane region" description="Helical" evidence="2">
    <location>
        <begin position="1080"/>
        <end position="1103"/>
    </location>
</feature>
<keyword evidence="2" id="KW-0812">Transmembrane</keyword>
<feature type="transmembrane region" description="Helical" evidence="2">
    <location>
        <begin position="150"/>
        <end position="172"/>
    </location>
</feature>
<feature type="transmembrane region" description="Helical" evidence="2">
    <location>
        <begin position="79"/>
        <end position="99"/>
    </location>
</feature>
<feature type="compositionally biased region" description="Basic and acidic residues" evidence="1">
    <location>
        <begin position="234"/>
        <end position="243"/>
    </location>
</feature>
<feature type="transmembrane region" description="Helical" evidence="2">
    <location>
        <begin position="1123"/>
        <end position="1143"/>
    </location>
</feature>
<dbReference type="ExpressionAtlas" id="A0A2K3CPC7">
    <property type="expression patterns" value="baseline and differential"/>
</dbReference>
<dbReference type="Gene3D" id="1.20.1250.20">
    <property type="entry name" value="MFS general substrate transporter like domains"/>
    <property type="match status" value="2"/>
</dbReference>
<feature type="compositionally biased region" description="Acidic residues" evidence="1">
    <location>
        <begin position="312"/>
        <end position="321"/>
    </location>
</feature>
<feature type="region of interest" description="Disordered" evidence="1">
    <location>
        <begin position="308"/>
        <end position="378"/>
    </location>
</feature>
<evidence type="ECO:0000256" key="1">
    <source>
        <dbReference type="SAM" id="MobiDB-lite"/>
    </source>
</evidence>
<feature type="compositionally biased region" description="Low complexity" evidence="1">
    <location>
        <begin position="669"/>
        <end position="718"/>
    </location>
</feature>
<dbReference type="InterPro" id="IPR036259">
    <property type="entry name" value="MFS_trans_sf"/>
</dbReference>
<dbReference type="KEGG" id="cre:CHLRE_17g707250v5"/>
<feature type="region of interest" description="Disordered" evidence="1">
    <location>
        <begin position="519"/>
        <end position="538"/>
    </location>
</feature>
<dbReference type="PANTHER" id="PTHR23525">
    <property type="entry name" value="TRANSPORTER, PUTATIVE-RELATED"/>
    <property type="match status" value="1"/>
</dbReference>
<feature type="compositionally biased region" description="Low complexity" evidence="1">
    <location>
        <begin position="878"/>
        <end position="893"/>
    </location>
</feature>
<dbReference type="CDD" id="cd06174">
    <property type="entry name" value="MFS"/>
    <property type="match status" value="1"/>
</dbReference>
<feature type="transmembrane region" description="Helical" evidence="2">
    <location>
        <begin position="184"/>
        <end position="204"/>
    </location>
</feature>
<dbReference type="OrthoDB" id="541403at2759"/>
<keyword evidence="2" id="KW-0472">Membrane</keyword>
<feature type="region of interest" description="Disordered" evidence="1">
    <location>
        <begin position="419"/>
        <end position="449"/>
    </location>
</feature>
<feature type="region of interest" description="Disordered" evidence="1">
    <location>
        <begin position="223"/>
        <end position="262"/>
    </location>
</feature>
<dbReference type="SUPFAM" id="SSF103473">
    <property type="entry name" value="MFS general substrate transporter"/>
    <property type="match status" value="2"/>
</dbReference>
<reference evidence="3 4" key="1">
    <citation type="journal article" date="2007" name="Science">
        <title>The Chlamydomonas genome reveals the evolution of key animal and plant functions.</title>
        <authorList>
            <person name="Merchant S.S."/>
            <person name="Prochnik S.E."/>
            <person name="Vallon O."/>
            <person name="Harris E.H."/>
            <person name="Karpowicz S.J."/>
            <person name="Witman G.B."/>
            <person name="Terry A."/>
            <person name="Salamov A."/>
            <person name="Fritz-Laylin L.K."/>
            <person name="Marechal-Drouard L."/>
            <person name="Marshall W.F."/>
            <person name="Qu L.H."/>
            <person name="Nelson D.R."/>
            <person name="Sanderfoot A.A."/>
            <person name="Spalding M.H."/>
            <person name="Kapitonov V.V."/>
            <person name="Ren Q."/>
            <person name="Ferris P."/>
            <person name="Lindquist E."/>
            <person name="Shapiro H."/>
            <person name="Lucas S.M."/>
            <person name="Grimwood J."/>
            <person name="Schmutz J."/>
            <person name="Cardol P."/>
            <person name="Cerutti H."/>
            <person name="Chanfreau G."/>
            <person name="Chen C.L."/>
            <person name="Cognat V."/>
            <person name="Croft M.T."/>
            <person name="Dent R."/>
            <person name="Dutcher S."/>
            <person name="Fernandez E."/>
            <person name="Fukuzawa H."/>
            <person name="Gonzalez-Ballester D."/>
            <person name="Gonzalez-Halphen D."/>
            <person name="Hallmann A."/>
            <person name="Hanikenne M."/>
            <person name="Hippler M."/>
            <person name="Inwood W."/>
            <person name="Jabbari K."/>
            <person name="Kalanon M."/>
            <person name="Kuras R."/>
            <person name="Lefebvre P.A."/>
            <person name="Lemaire S.D."/>
            <person name="Lobanov A.V."/>
            <person name="Lohr M."/>
            <person name="Manuell A."/>
            <person name="Meier I."/>
            <person name="Mets L."/>
            <person name="Mittag M."/>
            <person name="Mittelmeier T."/>
            <person name="Moroney J.V."/>
            <person name="Moseley J."/>
            <person name="Napoli C."/>
            <person name="Nedelcu A.M."/>
            <person name="Niyogi K."/>
            <person name="Novoselov S.V."/>
            <person name="Paulsen I.T."/>
            <person name="Pazour G."/>
            <person name="Purton S."/>
            <person name="Ral J.P."/>
            <person name="Riano-Pachon D.M."/>
            <person name="Riekhof W."/>
            <person name="Rymarquis L."/>
            <person name="Schroda M."/>
            <person name="Stern D."/>
            <person name="Umen J."/>
            <person name="Willows R."/>
            <person name="Wilson N."/>
            <person name="Zimmer S.L."/>
            <person name="Allmer J."/>
            <person name="Balk J."/>
            <person name="Bisova K."/>
            <person name="Chen C.J."/>
            <person name="Elias M."/>
            <person name="Gendler K."/>
            <person name="Hauser C."/>
            <person name="Lamb M.R."/>
            <person name="Ledford H."/>
            <person name="Long J.C."/>
            <person name="Minagawa J."/>
            <person name="Page M.D."/>
            <person name="Pan J."/>
            <person name="Pootakham W."/>
            <person name="Roje S."/>
            <person name="Rose A."/>
            <person name="Stahlberg E."/>
            <person name="Terauchi A.M."/>
            <person name="Yang P."/>
            <person name="Ball S."/>
            <person name="Bowler C."/>
            <person name="Dieckmann C.L."/>
            <person name="Gladyshev V.N."/>
            <person name="Green P."/>
            <person name="Jorgensen R."/>
            <person name="Mayfield S."/>
            <person name="Mueller-Roeber B."/>
            <person name="Rajamani S."/>
            <person name="Sayre R.T."/>
            <person name="Brokstein P."/>
            <person name="Dubchak I."/>
            <person name="Goodstein D."/>
            <person name="Hornick L."/>
            <person name="Huang Y.W."/>
            <person name="Jhaveri J."/>
            <person name="Luo Y."/>
            <person name="Martinez D."/>
            <person name="Ngau W.C."/>
            <person name="Otillar B."/>
            <person name="Poliakov A."/>
            <person name="Porter A."/>
            <person name="Szajkowski L."/>
            <person name="Werner G."/>
            <person name="Zhou K."/>
            <person name="Grigoriev I.V."/>
            <person name="Rokhsar D.S."/>
            <person name="Grossman A.R."/>
        </authorList>
    </citation>
    <scope>NUCLEOTIDE SEQUENCE [LARGE SCALE GENOMIC DNA]</scope>
    <source>
        <strain evidence="4">CC-503</strain>
    </source>
</reference>
<feature type="transmembrane region" description="Helical" evidence="2">
    <location>
        <begin position="1246"/>
        <end position="1269"/>
    </location>
</feature>
<keyword evidence="2" id="KW-1133">Transmembrane helix</keyword>
<feature type="compositionally biased region" description="Low complexity" evidence="1">
    <location>
        <begin position="359"/>
        <end position="370"/>
    </location>
</feature>
<gene>
    <name evidence="3" type="ORF">CHLRE_17g707250v5</name>
</gene>
<feature type="transmembrane region" description="Helical" evidence="2">
    <location>
        <begin position="1155"/>
        <end position="1172"/>
    </location>
</feature>
<feature type="compositionally biased region" description="Low complexity" evidence="1">
    <location>
        <begin position="729"/>
        <end position="742"/>
    </location>
</feature>
<feature type="compositionally biased region" description="Gly residues" evidence="1">
    <location>
        <begin position="1028"/>
        <end position="1042"/>
    </location>
</feature>
<dbReference type="InParanoid" id="A0A2K3CPC7"/>
<evidence type="ECO:0000256" key="2">
    <source>
        <dbReference type="SAM" id="Phobius"/>
    </source>
</evidence>
<feature type="transmembrane region" description="Helical" evidence="2">
    <location>
        <begin position="55"/>
        <end position="73"/>
    </location>
</feature>
<feature type="compositionally biased region" description="Pro residues" evidence="1">
    <location>
        <begin position="527"/>
        <end position="538"/>
    </location>
</feature>
<keyword evidence="4" id="KW-1185">Reference proteome</keyword>
<feature type="region of interest" description="Disordered" evidence="1">
    <location>
        <begin position="941"/>
        <end position="1068"/>
    </location>
</feature>
<dbReference type="GeneID" id="5717190"/>
<dbReference type="Pfam" id="PF07690">
    <property type="entry name" value="MFS_1"/>
    <property type="match status" value="1"/>
</dbReference>
<sequence>MVFAGCNSNVFFTFLTRITDGVATGIWASSVLSTYINVLEGGTDVANERVGYAQAIQGTFLAVAAIPAGWLAMHYRRDAILRVMGLLAFAAIATTSAALVLSDEAVGGYKYWLLCGGLALWGVAQANAPVLDALFADSTTTGDRSRLYTWLHMSYIVSQGVGPGVGAVMFYLSGNVWKLEVMQNVMLVGMALACVPAALLLLGFNDDAALGVESEGLLAARAPLLQPSGSGRGPGERERDFSRMSRASSGRPGERGGGGGVGAGVGVGLSGGSFTADGSEGSGPTAAAALRLALGAAGAARHRYSGFGESQDVSEDEDEEAGAAGGSGGGGEDYRRRLLDGWDSDNEPNSYKAACGPTSARPSPARPVVPAGGGAASSYTPPPVVVVTPAAAAAAAVGGSGLSPAPPNVSSHALLLSPDVSTPATNRSTATTPGGVSPAPAASGRPSLQGNHVATAAGAVAPSAGAAAATANLPGVLGTAAAAAEAWRQQQQQHGDAAAGRSVDETAQGKFHAMRQAVDSAADPMATAPPPPPPPPPPAMADCRTVSIFGGAVPGIDAAAEAAIAAEAAAAAAEGDGEGGGAAAGAGSELSFSAMLRPGSKKGGSKARNRYANAAAASADSARASGGGGLFAFPEEVLREDEEEEVEVGVEEEEIRVVAGRNESATASAASAAANSNGQKQAAPAAAATASSGKPGEAQAATAAAAAGGKAGAAAKRGPTLTLPKTSADDASGASAPASDGPETPTFYAASAAGKQPPSVAAPSPAADLEGSITPTAAAAAAAAAATLQRSPPPIKTVAPVENETKANKKDKDGKDKKDKDKERPVPTGPQEMIASPMAAAAAAAAAAISATAAAERERMRTGRRTSGEVGGGGGGSAAASPSGSPRVSSSGMAAGGLGAFGTPQLPFLSAAAAAAANLGGSTPSSPRAVPVPVPVPPPAVPANPSLSPPRHLHGAIPRRPSRLSSSSGGADDLHFPNPVTTSGTGGAAAERHHDAGPHHVPTQPQLTPPPAERQRLAKNTPGNDRAPGGGAGGGGGGGGALVAGVRRVSGAGGGGGREEAPPRLGPRSAIQAEIHKRRFLCLTMAWIPGVLALTDCIMGLASGMTIKFFPIFFKDAVLLPPVYVNLMYCAIPLCLSSAAFVAQRQSRLMGRVQTMVLNRGLGITLLAWIASHPNHWREPRLMVPIYIARTSIMNSIYPLQKSILMDFVPKESRAAWNSLESVTAFGWSGSAALGGWLIHKYGFQFTFIVTALMQSMGWAMSMLLLPIVPRKEAGLRDAVVAARRGSVSGVGAAAAGGGGGGARGERRAVSPGRR</sequence>
<evidence type="ECO:0000313" key="3">
    <source>
        <dbReference type="EMBL" id="PNW70136.1"/>
    </source>
</evidence>
<dbReference type="RefSeq" id="XP_042914479.1">
    <property type="nucleotide sequence ID" value="XM_043072020.1"/>
</dbReference>
<feature type="compositionally biased region" description="Polar residues" evidence="1">
    <location>
        <begin position="419"/>
        <end position="434"/>
    </location>
</feature>
<feature type="region of interest" description="Disordered" evidence="1">
    <location>
        <begin position="669"/>
        <end position="895"/>
    </location>
</feature>
<dbReference type="GO" id="GO:0022857">
    <property type="term" value="F:transmembrane transporter activity"/>
    <property type="evidence" value="ECO:0007669"/>
    <property type="project" value="InterPro"/>
</dbReference>
<accession>A0A2K3CPC7</accession>
<dbReference type="InterPro" id="IPR011701">
    <property type="entry name" value="MFS"/>
</dbReference>
<feature type="region of interest" description="Disordered" evidence="1">
    <location>
        <begin position="1290"/>
        <end position="1315"/>
    </location>
</feature>
<feature type="transmembrane region" description="Helical" evidence="2">
    <location>
        <begin position="834"/>
        <end position="855"/>
    </location>
</feature>
<feature type="compositionally biased region" description="Low complexity" evidence="1">
    <location>
        <begin position="777"/>
        <end position="786"/>
    </location>
</feature>